<name>A0A5J5AZX3_9ASTE</name>
<dbReference type="AlphaFoldDB" id="A0A5J5AZX3"/>
<keyword evidence="2" id="KW-1185">Reference proteome</keyword>
<gene>
    <name evidence="1" type="ORF">F0562_030842</name>
</gene>
<sequence length="124" mass="13136">MGGAVAKENTKIGAVIHFVGVIGTKIRPAGAPEGTEEGIVWSLVEEEFKRGFVLNDGRGEAVYEIGGSGEGIIPILGWDRGGSHKGEASLHDVAMMALDRPILFVSVSAGQTMEDARVTEMRLE</sequence>
<evidence type="ECO:0000313" key="2">
    <source>
        <dbReference type="Proteomes" id="UP000325577"/>
    </source>
</evidence>
<dbReference type="Proteomes" id="UP000325577">
    <property type="component" value="Linkage Group LG17"/>
</dbReference>
<organism evidence="1 2">
    <name type="scientific">Nyssa sinensis</name>
    <dbReference type="NCBI Taxonomy" id="561372"/>
    <lineage>
        <taxon>Eukaryota</taxon>
        <taxon>Viridiplantae</taxon>
        <taxon>Streptophyta</taxon>
        <taxon>Embryophyta</taxon>
        <taxon>Tracheophyta</taxon>
        <taxon>Spermatophyta</taxon>
        <taxon>Magnoliopsida</taxon>
        <taxon>eudicotyledons</taxon>
        <taxon>Gunneridae</taxon>
        <taxon>Pentapetalae</taxon>
        <taxon>asterids</taxon>
        <taxon>Cornales</taxon>
        <taxon>Nyssaceae</taxon>
        <taxon>Nyssa</taxon>
    </lineage>
</organism>
<protein>
    <submittedName>
        <fullName evidence="1">Uncharacterized protein</fullName>
    </submittedName>
</protein>
<proteinExistence type="predicted"/>
<evidence type="ECO:0000313" key="1">
    <source>
        <dbReference type="EMBL" id="KAA8535838.1"/>
    </source>
</evidence>
<accession>A0A5J5AZX3</accession>
<reference evidence="1 2" key="1">
    <citation type="submission" date="2019-09" db="EMBL/GenBank/DDBJ databases">
        <title>A chromosome-level genome assembly of the Chinese tupelo Nyssa sinensis.</title>
        <authorList>
            <person name="Yang X."/>
            <person name="Kang M."/>
            <person name="Yang Y."/>
            <person name="Xiong H."/>
            <person name="Wang M."/>
            <person name="Zhang Z."/>
            <person name="Wang Z."/>
            <person name="Wu H."/>
            <person name="Ma T."/>
            <person name="Liu J."/>
            <person name="Xi Z."/>
        </authorList>
    </citation>
    <scope>NUCLEOTIDE SEQUENCE [LARGE SCALE GENOMIC DNA]</scope>
    <source>
        <strain evidence="1">J267</strain>
        <tissue evidence="1">Leaf</tissue>
    </source>
</reference>
<dbReference type="EMBL" id="CM018040">
    <property type="protein sequence ID" value="KAA8535838.1"/>
    <property type="molecule type" value="Genomic_DNA"/>
</dbReference>